<reference evidence="2" key="1">
    <citation type="journal article" date="2019" name="Int. J. Syst. Evol. Microbiol.">
        <title>The Global Catalogue of Microorganisms (GCM) 10K type strain sequencing project: providing services to taxonomists for standard genome sequencing and annotation.</title>
        <authorList>
            <consortium name="The Broad Institute Genomics Platform"/>
            <consortium name="The Broad Institute Genome Sequencing Center for Infectious Disease"/>
            <person name="Wu L."/>
            <person name="Ma J."/>
        </authorList>
    </citation>
    <scope>NUCLEOTIDE SEQUENCE [LARGE SCALE GENOMIC DNA]</scope>
    <source>
        <strain evidence="2">TBRC 5832</strain>
    </source>
</reference>
<keyword evidence="2" id="KW-1185">Reference proteome</keyword>
<gene>
    <name evidence="1" type="ORF">ACFO0C_38505</name>
</gene>
<sequence>MSETADLERWIIDYPQLIDDSLLVVTNQFGSWSASNDSARERPDILALSTSGELVVMELKRDGDRRVHLQAITYGALVAGFTKETLAQAHADWLARERGEHISADEALDRLTGHLDSQWNEELFTLPRLLLVAEHFPAQVLTTVQWLATAAPAITIECHEYQLFRDPSGLCVSFQRLFPVDTLEDRRLRPAVTAATNETREQAATNRRRARSAKIIVEHGLIPAGAPLTLELGGLCRPEVKAQVDAWLAEDANRGRITWANDPLRPLVWAAEPGKKWTPSALRNTIFALAGAPEPNFSAGDAWCYNERTLWSVASDADEA</sequence>
<organism evidence="1 2">
    <name type="scientific">Actinoplanes subglobosus</name>
    <dbReference type="NCBI Taxonomy" id="1547892"/>
    <lineage>
        <taxon>Bacteria</taxon>
        <taxon>Bacillati</taxon>
        <taxon>Actinomycetota</taxon>
        <taxon>Actinomycetes</taxon>
        <taxon>Micromonosporales</taxon>
        <taxon>Micromonosporaceae</taxon>
        <taxon>Actinoplanes</taxon>
    </lineage>
</organism>
<dbReference type="EMBL" id="JBHSBL010000026">
    <property type="protein sequence ID" value="MFC4070854.1"/>
    <property type="molecule type" value="Genomic_DNA"/>
</dbReference>
<evidence type="ECO:0000313" key="2">
    <source>
        <dbReference type="Proteomes" id="UP001595867"/>
    </source>
</evidence>
<evidence type="ECO:0000313" key="1">
    <source>
        <dbReference type="EMBL" id="MFC4070854.1"/>
    </source>
</evidence>
<proteinExistence type="predicted"/>
<protein>
    <submittedName>
        <fullName evidence="1">Uncharacterized protein</fullName>
    </submittedName>
</protein>
<dbReference type="InterPro" id="IPR011856">
    <property type="entry name" value="tRNA_endonuc-like_dom_sf"/>
</dbReference>
<dbReference type="Proteomes" id="UP001595867">
    <property type="component" value="Unassembled WGS sequence"/>
</dbReference>
<name>A0ABV8J727_9ACTN</name>
<dbReference type="Gene3D" id="3.40.1350.10">
    <property type="match status" value="1"/>
</dbReference>
<dbReference type="RefSeq" id="WP_378071730.1">
    <property type="nucleotide sequence ID" value="NZ_JBHSBL010000026.1"/>
</dbReference>
<accession>A0ABV8J727</accession>
<comment type="caution">
    <text evidence="1">The sequence shown here is derived from an EMBL/GenBank/DDBJ whole genome shotgun (WGS) entry which is preliminary data.</text>
</comment>